<name>A0A7G9RKK3_9BURK</name>
<protein>
    <recommendedName>
        <fullName evidence="3">Chromosome partitioning protein ParB</fullName>
    </recommendedName>
</protein>
<proteinExistence type="predicted"/>
<reference evidence="1 2" key="1">
    <citation type="submission" date="2020-08" db="EMBL/GenBank/DDBJ databases">
        <title>Genome sequence of Diaphorobacter ruginosibacter DSM 27467T.</title>
        <authorList>
            <person name="Hyun D.-W."/>
            <person name="Bae J.-W."/>
        </authorList>
    </citation>
    <scope>NUCLEOTIDE SEQUENCE [LARGE SCALE GENOMIC DNA]</scope>
    <source>
        <strain evidence="1 2">DSM 27467</strain>
    </source>
</reference>
<gene>
    <name evidence="1" type="ORF">H9K76_16300</name>
</gene>
<accession>A0A7G9RKK3</accession>
<dbReference type="Proteomes" id="UP000515811">
    <property type="component" value="Chromosome"/>
</dbReference>
<dbReference type="KEGG" id="drg:H9K76_16300"/>
<sequence>MRQQYHFRPVGSDVHIWDVHRLVRLARDIPVERIALADIREIDEAYWFNDRHATTREIIDHMRLVHAADLSWPIIVCPEGRVMDGMHRVGKAMLQGDTHITAIRLPSMPAPDHINVDADALPYDDDTAP</sequence>
<keyword evidence="2" id="KW-1185">Reference proteome</keyword>
<dbReference type="RefSeq" id="WP_187596398.1">
    <property type="nucleotide sequence ID" value="NZ_CP060714.1"/>
</dbReference>
<dbReference type="AlphaFoldDB" id="A0A7G9RKK3"/>
<dbReference type="EMBL" id="CP060714">
    <property type="protein sequence ID" value="QNN56128.1"/>
    <property type="molecule type" value="Genomic_DNA"/>
</dbReference>
<organism evidence="1 2">
    <name type="scientific">Diaphorobacter ruginosibacter</name>
    <dbReference type="NCBI Taxonomy" id="1715720"/>
    <lineage>
        <taxon>Bacteria</taxon>
        <taxon>Pseudomonadati</taxon>
        <taxon>Pseudomonadota</taxon>
        <taxon>Betaproteobacteria</taxon>
        <taxon>Burkholderiales</taxon>
        <taxon>Comamonadaceae</taxon>
        <taxon>Diaphorobacter</taxon>
    </lineage>
</organism>
<evidence type="ECO:0008006" key="3">
    <source>
        <dbReference type="Google" id="ProtNLM"/>
    </source>
</evidence>
<evidence type="ECO:0000313" key="2">
    <source>
        <dbReference type="Proteomes" id="UP000515811"/>
    </source>
</evidence>
<evidence type="ECO:0000313" key="1">
    <source>
        <dbReference type="EMBL" id="QNN56128.1"/>
    </source>
</evidence>